<sequence>MVSLDKAIGSLLAGTYASSAVYLYAISHWGDAQYLALQNWPITVHFATAGFVGLLVQSFMLYRFWRMTEHSITVAIIILFSAAAFAGSIGTAVDTTLNATFSKRGDASVFITLWLISGLVADVGIAASLVWRLHRVKTDVQPTRSLIHRLITSAISTGTSTSIIAVIAVFAYFHEPASNVAISVTFILGRVYSCTMLHLLNNRSKVRGETAAGVVEVGLATNTNIGGIYINRTAVVVREQSIITCTLDSVPMPAEIKRKDEPFSDLVNLNEQSTPRSSTSSFSSNGYQR</sequence>
<evidence type="ECO:0000313" key="5">
    <source>
        <dbReference type="Proteomes" id="UP000623467"/>
    </source>
</evidence>
<feature type="transmembrane region" description="Helical" evidence="2">
    <location>
        <begin position="154"/>
        <end position="174"/>
    </location>
</feature>
<evidence type="ECO:0000259" key="3">
    <source>
        <dbReference type="Pfam" id="PF20152"/>
    </source>
</evidence>
<organism evidence="4 5">
    <name type="scientific">Mycena sanguinolenta</name>
    <dbReference type="NCBI Taxonomy" id="230812"/>
    <lineage>
        <taxon>Eukaryota</taxon>
        <taxon>Fungi</taxon>
        <taxon>Dikarya</taxon>
        <taxon>Basidiomycota</taxon>
        <taxon>Agaricomycotina</taxon>
        <taxon>Agaricomycetes</taxon>
        <taxon>Agaricomycetidae</taxon>
        <taxon>Agaricales</taxon>
        <taxon>Marasmiineae</taxon>
        <taxon>Mycenaceae</taxon>
        <taxon>Mycena</taxon>
    </lineage>
</organism>
<feature type="transmembrane region" description="Helical" evidence="2">
    <location>
        <begin position="46"/>
        <end position="65"/>
    </location>
</feature>
<evidence type="ECO:0000313" key="4">
    <source>
        <dbReference type="EMBL" id="KAF7366344.1"/>
    </source>
</evidence>
<feature type="transmembrane region" description="Helical" evidence="2">
    <location>
        <begin position="72"/>
        <end position="93"/>
    </location>
</feature>
<proteinExistence type="predicted"/>
<protein>
    <recommendedName>
        <fullName evidence="3">DUF6534 domain-containing protein</fullName>
    </recommendedName>
</protein>
<dbReference type="PANTHER" id="PTHR40465:SF1">
    <property type="entry name" value="DUF6534 DOMAIN-CONTAINING PROTEIN"/>
    <property type="match status" value="1"/>
</dbReference>
<keyword evidence="5" id="KW-1185">Reference proteome</keyword>
<feature type="transmembrane region" description="Helical" evidence="2">
    <location>
        <begin position="180"/>
        <end position="200"/>
    </location>
</feature>
<feature type="compositionally biased region" description="Low complexity" evidence="1">
    <location>
        <begin position="273"/>
        <end position="289"/>
    </location>
</feature>
<dbReference type="OrthoDB" id="3203775at2759"/>
<feature type="region of interest" description="Disordered" evidence="1">
    <location>
        <begin position="263"/>
        <end position="289"/>
    </location>
</feature>
<dbReference type="EMBL" id="JACAZH010000006">
    <property type="protein sequence ID" value="KAF7366344.1"/>
    <property type="molecule type" value="Genomic_DNA"/>
</dbReference>
<comment type="caution">
    <text evidence="4">The sequence shown here is derived from an EMBL/GenBank/DDBJ whole genome shotgun (WGS) entry which is preliminary data.</text>
</comment>
<keyword evidence="2" id="KW-1133">Transmembrane helix</keyword>
<evidence type="ECO:0000256" key="1">
    <source>
        <dbReference type="SAM" id="MobiDB-lite"/>
    </source>
</evidence>
<feature type="transmembrane region" description="Helical" evidence="2">
    <location>
        <begin position="113"/>
        <end position="133"/>
    </location>
</feature>
<feature type="domain" description="DUF6534" evidence="3">
    <location>
        <begin position="119"/>
        <end position="204"/>
    </location>
</feature>
<reference evidence="4" key="1">
    <citation type="submission" date="2020-05" db="EMBL/GenBank/DDBJ databases">
        <title>Mycena genomes resolve the evolution of fungal bioluminescence.</title>
        <authorList>
            <person name="Tsai I.J."/>
        </authorList>
    </citation>
    <scope>NUCLEOTIDE SEQUENCE</scope>
    <source>
        <strain evidence="4">160909Yilan</strain>
    </source>
</reference>
<dbReference type="Pfam" id="PF20152">
    <property type="entry name" value="DUF6534"/>
    <property type="match status" value="1"/>
</dbReference>
<keyword evidence="2" id="KW-0472">Membrane</keyword>
<gene>
    <name evidence="4" type="ORF">MSAN_00890800</name>
</gene>
<dbReference type="Proteomes" id="UP000623467">
    <property type="component" value="Unassembled WGS sequence"/>
</dbReference>
<evidence type="ECO:0000256" key="2">
    <source>
        <dbReference type="SAM" id="Phobius"/>
    </source>
</evidence>
<feature type="transmembrane region" description="Helical" evidence="2">
    <location>
        <begin position="7"/>
        <end position="26"/>
    </location>
</feature>
<accession>A0A8H6YW87</accession>
<dbReference type="AlphaFoldDB" id="A0A8H6YW87"/>
<name>A0A8H6YW87_9AGAR</name>
<keyword evidence="2" id="KW-0812">Transmembrane</keyword>
<dbReference type="PANTHER" id="PTHR40465">
    <property type="entry name" value="CHROMOSOME 1, WHOLE GENOME SHOTGUN SEQUENCE"/>
    <property type="match status" value="1"/>
</dbReference>
<dbReference type="InterPro" id="IPR045339">
    <property type="entry name" value="DUF6534"/>
</dbReference>